<dbReference type="PANTHER" id="PTHR12015:SF177">
    <property type="entry name" value="CHEMOKINE INTERLEUKIN-8-LIKE DOMAIN-CONTAINING PROTEIN"/>
    <property type="match status" value="1"/>
</dbReference>
<dbReference type="Gene3D" id="2.40.50.40">
    <property type="match status" value="2"/>
</dbReference>
<sequence>MLPVVGGQHQSRKVEGCERSWRTTTSVFTDDVRVEGNAFNGSYRRRAYILNVFFDGLITEVAEWKMLCFPSVLLLWPQIFSTTAEIVKGSACLTTTDTKVPVRKVRSYSLQHEPLFPVDAVRFLTVKGNTICSDPSSLWAIKAMKYLDAKKKHAVTGSACLNTTDTKVPVKNLCSFSIQCKPLFPVDAVSSTTQIWSTPDTKQKTENKTEFPTARTTLEPDWRGSTETTEAWEEEEEDAVTGSACLNITDTKVPVKNLCSFSIQCKPLFPVDAVRFLTIKGNTICSDPSSSWAVKAMKHLDENMKPQSASSTDHQFVTTAPKNASTSNAKSAQR</sequence>
<dbReference type="EMBL" id="RJVU01061481">
    <property type="protein sequence ID" value="ROJ35245.1"/>
    <property type="molecule type" value="Genomic_DNA"/>
</dbReference>
<dbReference type="InterPro" id="IPR036048">
    <property type="entry name" value="Interleukin_8-like_sf"/>
</dbReference>
<dbReference type="GO" id="GO:0005615">
    <property type="term" value="C:extracellular space"/>
    <property type="evidence" value="ECO:0007669"/>
    <property type="project" value="UniProtKB-KW"/>
</dbReference>
<evidence type="ECO:0000256" key="2">
    <source>
        <dbReference type="SAM" id="MobiDB-lite"/>
    </source>
</evidence>
<reference evidence="4 5" key="1">
    <citation type="submission" date="2018-10" db="EMBL/GenBank/DDBJ databases">
        <title>Genome assembly for a Yunnan-Guizhou Plateau 3E fish, Anabarilius grahami (Regan), and its evolutionary and genetic applications.</title>
        <authorList>
            <person name="Jiang W."/>
        </authorList>
    </citation>
    <scope>NUCLEOTIDE SEQUENCE [LARGE SCALE GENOMIC DNA]</scope>
    <source>
        <strain evidence="4">AG-KIZ</strain>
        <tissue evidence="4">Muscle</tissue>
    </source>
</reference>
<dbReference type="Pfam" id="PF00048">
    <property type="entry name" value="IL8"/>
    <property type="match status" value="2"/>
</dbReference>
<dbReference type="GO" id="GO:0006955">
    <property type="term" value="P:immune response"/>
    <property type="evidence" value="ECO:0007669"/>
    <property type="project" value="InterPro"/>
</dbReference>
<feature type="compositionally biased region" description="Polar residues" evidence="2">
    <location>
        <begin position="305"/>
        <end position="334"/>
    </location>
</feature>
<dbReference type="SUPFAM" id="SSF54117">
    <property type="entry name" value="Interleukin 8-like chemokines"/>
    <property type="match status" value="2"/>
</dbReference>
<gene>
    <name evidence="4" type="ORF">DPX16_2759</name>
</gene>
<feature type="domain" description="Chemokine interleukin-8-like" evidence="3">
    <location>
        <begin position="88"/>
        <end position="147"/>
    </location>
</feature>
<dbReference type="Proteomes" id="UP000281406">
    <property type="component" value="Unassembled WGS sequence"/>
</dbReference>
<dbReference type="PANTHER" id="PTHR12015">
    <property type="entry name" value="SMALL INDUCIBLE CYTOKINE A"/>
    <property type="match status" value="1"/>
</dbReference>
<evidence type="ECO:0000259" key="3">
    <source>
        <dbReference type="SMART" id="SM00199"/>
    </source>
</evidence>
<proteinExistence type="predicted"/>
<protein>
    <submittedName>
        <fullName evidence="4">C-C motif chemokine 24</fullName>
    </submittedName>
</protein>
<accession>A0A3N0XTA9</accession>
<name>A0A3N0XTA9_ANAGA</name>
<dbReference type="InterPro" id="IPR039809">
    <property type="entry name" value="Chemokine_b/g/d"/>
</dbReference>
<comment type="caution">
    <text evidence="4">The sequence shown here is derived from an EMBL/GenBank/DDBJ whole genome shotgun (WGS) entry which is preliminary data.</text>
</comment>
<feature type="domain" description="Chemokine interleukin-8-like" evidence="3">
    <location>
        <begin position="241"/>
        <end position="300"/>
    </location>
</feature>
<evidence type="ECO:0000313" key="5">
    <source>
        <dbReference type="Proteomes" id="UP000281406"/>
    </source>
</evidence>
<evidence type="ECO:0000313" key="4">
    <source>
        <dbReference type="EMBL" id="ROJ35245.1"/>
    </source>
</evidence>
<dbReference type="OrthoDB" id="8934837at2759"/>
<evidence type="ECO:0000256" key="1">
    <source>
        <dbReference type="ARBA" id="ARBA00022514"/>
    </source>
</evidence>
<keyword evidence="1" id="KW-0202">Cytokine</keyword>
<keyword evidence="5" id="KW-1185">Reference proteome</keyword>
<dbReference type="SMART" id="SM00199">
    <property type="entry name" value="SCY"/>
    <property type="match status" value="2"/>
</dbReference>
<feature type="region of interest" description="Disordered" evidence="2">
    <location>
        <begin position="303"/>
        <end position="334"/>
    </location>
</feature>
<organism evidence="4 5">
    <name type="scientific">Anabarilius grahami</name>
    <name type="common">Kanglang fish</name>
    <name type="synonym">Barilius grahami</name>
    <dbReference type="NCBI Taxonomy" id="495550"/>
    <lineage>
        <taxon>Eukaryota</taxon>
        <taxon>Metazoa</taxon>
        <taxon>Chordata</taxon>
        <taxon>Craniata</taxon>
        <taxon>Vertebrata</taxon>
        <taxon>Euteleostomi</taxon>
        <taxon>Actinopterygii</taxon>
        <taxon>Neopterygii</taxon>
        <taxon>Teleostei</taxon>
        <taxon>Ostariophysi</taxon>
        <taxon>Cypriniformes</taxon>
        <taxon>Xenocyprididae</taxon>
        <taxon>Xenocypridinae</taxon>
        <taxon>Xenocypridinae incertae sedis</taxon>
        <taxon>Anabarilius</taxon>
    </lineage>
</organism>
<dbReference type="AlphaFoldDB" id="A0A3N0XTA9"/>
<dbReference type="GO" id="GO:0008009">
    <property type="term" value="F:chemokine activity"/>
    <property type="evidence" value="ECO:0007669"/>
    <property type="project" value="InterPro"/>
</dbReference>
<dbReference type="InterPro" id="IPR001811">
    <property type="entry name" value="Chemokine_IL8-like_dom"/>
</dbReference>